<accession>A0A939TCV0</accession>
<dbReference type="SUPFAM" id="SSF53335">
    <property type="entry name" value="S-adenosyl-L-methionine-dependent methyltransferases"/>
    <property type="match status" value="1"/>
</dbReference>
<dbReference type="InterPro" id="IPR036388">
    <property type="entry name" value="WH-like_DNA-bd_sf"/>
</dbReference>
<evidence type="ECO:0000259" key="6">
    <source>
        <dbReference type="Pfam" id="PF08100"/>
    </source>
</evidence>
<dbReference type="Proteomes" id="UP000669179">
    <property type="component" value="Unassembled WGS sequence"/>
</dbReference>
<keyword evidence="2" id="KW-0808">Transferase</keyword>
<organism evidence="7 8">
    <name type="scientific">Actinomadura barringtoniae</name>
    <dbReference type="NCBI Taxonomy" id="1427535"/>
    <lineage>
        <taxon>Bacteria</taxon>
        <taxon>Bacillati</taxon>
        <taxon>Actinomycetota</taxon>
        <taxon>Actinomycetes</taxon>
        <taxon>Streptosporangiales</taxon>
        <taxon>Thermomonosporaceae</taxon>
        <taxon>Actinomadura</taxon>
    </lineage>
</organism>
<dbReference type="GO" id="GO:0046983">
    <property type="term" value="F:protein dimerization activity"/>
    <property type="evidence" value="ECO:0007669"/>
    <property type="project" value="InterPro"/>
</dbReference>
<dbReference type="Gene3D" id="1.10.287.1350">
    <property type="match status" value="1"/>
</dbReference>
<dbReference type="PIRSF" id="PIRSF005739">
    <property type="entry name" value="O-mtase"/>
    <property type="match status" value="1"/>
</dbReference>
<evidence type="ECO:0000256" key="3">
    <source>
        <dbReference type="ARBA" id="ARBA00022691"/>
    </source>
</evidence>
<dbReference type="EMBL" id="JAGEOJ010000030">
    <property type="protein sequence ID" value="MBO2454942.1"/>
    <property type="molecule type" value="Genomic_DNA"/>
</dbReference>
<protein>
    <submittedName>
        <fullName evidence="7">O-methyltransferase</fullName>
    </submittedName>
</protein>
<dbReference type="GO" id="GO:0008171">
    <property type="term" value="F:O-methyltransferase activity"/>
    <property type="evidence" value="ECO:0007669"/>
    <property type="project" value="InterPro"/>
</dbReference>
<dbReference type="SUPFAM" id="SSF46785">
    <property type="entry name" value="Winged helix' DNA-binding domain"/>
    <property type="match status" value="1"/>
</dbReference>
<evidence type="ECO:0000256" key="2">
    <source>
        <dbReference type="ARBA" id="ARBA00022679"/>
    </source>
</evidence>
<dbReference type="InterPro" id="IPR029063">
    <property type="entry name" value="SAM-dependent_MTases_sf"/>
</dbReference>
<keyword evidence="3" id="KW-0949">S-adenosyl-L-methionine</keyword>
<dbReference type="Gene3D" id="3.40.50.150">
    <property type="entry name" value="Vaccinia Virus protein VP39"/>
    <property type="match status" value="1"/>
</dbReference>
<dbReference type="InterPro" id="IPR036390">
    <property type="entry name" value="WH_DNA-bd_sf"/>
</dbReference>
<evidence type="ECO:0000313" key="8">
    <source>
        <dbReference type="Proteomes" id="UP000669179"/>
    </source>
</evidence>
<dbReference type="AlphaFoldDB" id="A0A939TCV0"/>
<evidence type="ECO:0000259" key="5">
    <source>
        <dbReference type="Pfam" id="PF00891"/>
    </source>
</evidence>
<evidence type="ECO:0000313" key="7">
    <source>
        <dbReference type="EMBL" id="MBO2454942.1"/>
    </source>
</evidence>
<keyword evidence="1" id="KW-0489">Methyltransferase</keyword>
<dbReference type="GO" id="GO:0032259">
    <property type="term" value="P:methylation"/>
    <property type="evidence" value="ECO:0007669"/>
    <property type="project" value="UniProtKB-KW"/>
</dbReference>
<dbReference type="RefSeq" id="WP_208263169.1">
    <property type="nucleotide sequence ID" value="NZ_JAGEOJ010000030.1"/>
</dbReference>
<keyword evidence="8" id="KW-1185">Reference proteome</keyword>
<reference evidence="7" key="1">
    <citation type="submission" date="2021-03" db="EMBL/GenBank/DDBJ databases">
        <authorList>
            <person name="Kanchanasin P."/>
            <person name="Saeng-In P."/>
            <person name="Phongsopitanun W."/>
            <person name="Yuki M."/>
            <person name="Kudo T."/>
            <person name="Ohkuma M."/>
            <person name="Tanasupawat S."/>
        </authorList>
    </citation>
    <scope>NUCLEOTIDE SEQUENCE</scope>
    <source>
        <strain evidence="7">GKU 128</strain>
    </source>
</reference>
<sequence length="339" mass="35972">MPAPPELPAHVQLIGLVAAKWVSQPIYVLAELGIADLLAGGPRSAEDLAAETGVQAGPLRRCLRAAAAVGVFRGLPEGRYGLTPLGECLRTGVPDSVRDLTVLLGDPATFASFGDILETVRTGEPAFPRVHGMPMFSYLDARPEFAAVYQGAWASLSDELGKEVDAYDFSAFRRIADLGGGHGRLLAALLRACPDTTGVLVDRADVVTMSAPGLLAEFGERVAVSPGELPGGLPVDADAYVLKNTLHCFTDEFAASVLASVRAAIGDRPDARLVVIETVIPEDDSYDWGKFIDIEVMVNNGGRERTRAEWEELFGSAGLRLSQAVPTTPPQWVLEGVPA</sequence>
<comment type="caution">
    <text evidence="7">The sequence shown here is derived from an EMBL/GenBank/DDBJ whole genome shotgun (WGS) entry which is preliminary data.</text>
</comment>
<evidence type="ECO:0000256" key="1">
    <source>
        <dbReference type="ARBA" id="ARBA00022603"/>
    </source>
</evidence>
<dbReference type="Pfam" id="PF00891">
    <property type="entry name" value="Methyltransf_2"/>
    <property type="match status" value="1"/>
</dbReference>
<gene>
    <name evidence="7" type="ORF">J4573_48200</name>
</gene>
<name>A0A939TCV0_9ACTN</name>
<dbReference type="Pfam" id="PF08100">
    <property type="entry name" value="Dimerisation"/>
    <property type="match status" value="1"/>
</dbReference>
<dbReference type="InterPro" id="IPR012967">
    <property type="entry name" value="COMT_dimerisation"/>
</dbReference>
<dbReference type="InterPro" id="IPR001077">
    <property type="entry name" value="COMT_C"/>
</dbReference>
<dbReference type="Gene3D" id="1.10.10.10">
    <property type="entry name" value="Winged helix-like DNA-binding domain superfamily/Winged helix DNA-binding domain"/>
    <property type="match status" value="1"/>
</dbReference>
<feature type="domain" description="O-methyltransferase C-terminal" evidence="5">
    <location>
        <begin position="115"/>
        <end position="319"/>
    </location>
</feature>
<feature type="domain" description="O-methyltransferase dimerisation" evidence="6">
    <location>
        <begin position="20"/>
        <end position="89"/>
    </location>
</feature>
<proteinExistence type="predicted"/>
<dbReference type="InterPro" id="IPR016461">
    <property type="entry name" value="COMT-like"/>
</dbReference>
<evidence type="ECO:0000256" key="4">
    <source>
        <dbReference type="PIRSR" id="PIRSR005739-1"/>
    </source>
</evidence>
<dbReference type="PROSITE" id="PS51683">
    <property type="entry name" value="SAM_OMT_II"/>
    <property type="match status" value="1"/>
</dbReference>
<feature type="active site" description="Proton acceptor" evidence="4">
    <location>
        <position position="247"/>
    </location>
</feature>
<dbReference type="PANTHER" id="PTHR43712">
    <property type="entry name" value="PUTATIVE (AFU_ORTHOLOGUE AFUA_4G14580)-RELATED"/>
    <property type="match status" value="1"/>
</dbReference>
<dbReference type="PANTHER" id="PTHR43712:SF2">
    <property type="entry name" value="O-METHYLTRANSFERASE CICE"/>
    <property type="match status" value="1"/>
</dbReference>